<evidence type="ECO:0000313" key="3">
    <source>
        <dbReference type="EMBL" id="KAK7886426.1"/>
    </source>
</evidence>
<evidence type="ECO:0000313" key="4">
    <source>
        <dbReference type="Proteomes" id="UP001460270"/>
    </source>
</evidence>
<name>A0AAW0MWJ1_9GOBI</name>
<organism evidence="3 4">
    <name type="scientific">Mugilogobius chulae</name>
    <name type="common">yellowstripe goby</name>
    <dbReference type="NCBI Taxonomy" id="88201"/>
    <lineage>
        <taxon>Eukaryota</taxon>
        <taxon>Metazoa</taxon>
        <taxon>Chordata</taxon>
        <taxon>Craniata</taxon>
        <taxon>Vertebrata</taxon>
        <taxon>Euteleostomi</taxon>
        <taxon>Actinopterygii</taxon>
        <taxon>Neopterygii</taxon>
        <taxon>Teleostei</taxon>
        <taxon>Neoteleostei</taxon>
        <taxon>Acanthomorphata</taxon>
        <taxon>Gobiaria</taxon>
        <taxon>Gobiiformes</taxon>
        <taxon>Gobioidei</taxon>
        <taxon>Gobiidae</taxon>
        <taxon>Gobionellinae</taxon>
        <taxon>Mugilogobius</taxon>
    </lineage>
</organism>
<sequence length="212" mass="25116">MRTILLAVLLLQLFSQETLTEPLKKYGDIIAFKHSFPVKYKHFGIYIDKLRFEEFGQKPDDDLFHITRHWFWSACKFGKMSKAGENPEVFNYLDEVMDNTIKAKLRPGSEAMITERIRSLLYFCKRWRPLRRNCEHLSTYVRYGIPICLQLGETFEGKCHFKKYGLSKDEQKVLIKEFKLKHPKDELINPDEGNRDMDENYDCEDSEKTSQG</sequence>
<dbReference type="AlphaFoldDB" id="A0AAW0MWJ1"/>
<keyword evidence="4" id="KW-1185">Reference proteome</keyword>
<evidence type="ECO:0000256" key="2">
    <source>
        <dbReference type="SAM" id="SignalP"/>
    </source>
</evidence>
<keyword evidence="2" id="KW-0732">Signal</keyword>
<reference evidence="4" key="1">
    <citation type="submission" date="2024-04" db="EMBL/GenBank/DDBJ databases">
        <title>Salinicola lusitanus LLJ914,a marine bacterium isolated from the Okinawa Trough.</title>
        <authorList>
            <person name="Li J."/>
        </authorList>
    </citation>
    <scope>NUCLEOTIDE SEQUENCE [LARGE SCALE GENOMIC DNA]</scope>
</reference>
<dbReference type="Proteomes" id="UP001460270">
    <property type="component" value="Unassembled WGS sequence"/>
</dbReference>
<proteinExistence type="predicted"/>
<comment type="caution">
    <text evidence="3">The sequence shown here is derived from an EMBL/GenBank/DDBJ whole genome shotgun (WGS) entry which is preliminary data.</text>
</comment>
<feature type="region of interest" description="Disordered" evidence="1">
    <location>
        <begin position="185"/>
        <end position="212"/>
    </location>
</feature>
<dbReference type="Gene3D" id="3.90.1720.10">
    <property type="entry name" value="endopeptidase domain like (from Nostoc punctiforme)"/>
    <property type="match status" value="1"/>
</dbReference>
<accession>A0AAW0MWJ1</accession>
<feature type="compositionally biased region" description="Basic and acidic residues" evidence="1">
    <location>
        <begin position="185"/>
        <end position="198"/>
    </location>
</feature>
<dbReference type="EMBL" id="JBBPFD010000019">
    <property type="protein sequence ID" value="KAK7886426.1"/>
    <property type="molecule type" value="Genomic_DNA"/>
</dbReference>
<feature type="signal peptide" evidence="2">
    <location>
        <begin position="1"/>
        <end position="20"/>
    </location>
</feature>
<evidence type="ECO:0000256" key="1">
    <source>
        <dbReference type="SAM" id="MobiDB-lite"/>
    </source>
</evidence>
<gene>
    <name evidence="3" type="ORF">WMY93_026047</name>
</gene>
<feature type="chain" id="PRO_5043329005" evidence="2">
    <location>
        <begin position="21"/>
        <end position="212"/>
    </location>
</feature>
<protein>
    <submittedName>
        <fullName evidence="3">Uncharacterized protein</fullName>
    </submittedName>
</protein>